<evidence type="ECO:0000313" key="6">
    <source>
        <dbReference type="Proteomes" id="UP000824120"/>
    </source>
</evidence>
<dbReference type="InterPro" id="IPR034086">
    <property type="entry name" value="PMEI_plant"/>
</dbReference>
<dbReference type="InterPro" id="IPR035513">
    <property type="entry name" value="Invertase/methylesterase_inhib"/>
</dbReference>
<evidence type="ECO:0000259" key="4">
    <source>
        <dbReference type="SMART" id="SM00856"/>
    </source>
</evidence>
<dbReference type="AlphaFoldDB" id="A0A9J6A1Q6"/>
<name>A0A9J6A1Q6_SOLCO</name>
<dbReference type="Proteomes" id="UP000824120">
    <property type="component" value="Chromosome 3"/>
</dbReference>
<feature type="domain" description="Pectinesterase inhibitor" evidence="4">
    <location>
        <begin position="219"/>
        <end position="364"/>
    </location>
</feature>
<keyword evidence="1" id="KW-0732">Signal</keyword>
<protein>
    <recommendedName>
        <fullName evidence="4">Pectinesterase inhibitor domain-containing protein</fullName>
    </recommendedName>
</protein>
<sequence length="369" mass="39810">NGKSTHDLVSRLLKQATDPNLKTRYSSCLENYNDTINDLGELSGFLKSKDYESLNIHASAASDGPSTITRNRYNLCHSLCSSVSLLSISFTLINVRADLINNVCSSKTLNPAICLSALQGDPNVQISKVSIDLSQRSTYDLVKTLLTQTTDPNLKTSYYDSLNIHAPDDPSTCDDSFSGPPAELKDASDKVQGLSGIILVISNQLKVSLLSISFTLTSVRADLISDVCSKTQKPAICLSALRGDSRSKGANLEGLATISIDISLKNMQSAHDLVNTLFKQATDSKLKTRYNSCLENYNDGIDDLRGLPALLKSRDYSGLNIHASAALDDPSTCDDNFSDPPTEAPQLKAASEKVQGLIGIILVISNLMK</sequence>
<evidence type="ECO:0000313" key="5">
    <source>
        <dbReference type="EMBL" id="KAG5618071.1"/>
    </source>
</evidence>
<evidence type="ECO:0000256" key="1">
    <source>
        <dbReference type="ARBA" id="ARBA00022729"/>
    </source>
</evidence>
<dbReference type="SUPFAM" id="SSF101148">
    <property type="entry name" value="Plant invertase/pectin methylesterase inhibitor"/>
    <property type="match status" value="3"/>
</dbReference>
<dbReference type="InterPro" id="IPR052421">
    <property type="entry name" value="PCW_Enzyme_Inhibitor"/>
</dbReference>
<dbReference type="FunFam" id="1.20.140.40:FF:000008">
    <property type="entry name" value="Invertase/pectin methylesterase inhibitor family protein"/>
    <property type="match status" value="1"/>
</dbReference>
<dbReference type="PANTHER" id="PTHR36710:SF4">
    <property type="entry name" value="PLANT INVERTASE_PECTIN METHYLESTERASE INHIBITOR SUPERFAMILY PROTEIN"/>
    <property type="match status" value="1"/>
</dbReference>
<dbReference type="CDD" id="cd15797">
    <property type="entry name" value="PMEI"/>
    <property type="match status" value="1"/>
</dbReference>
<dbReference type="OrthoDB" id="764172at2759"/>
<accession>A0A9J6A1Q6</accession>
<dbReference type="Gene3D" id="1.20.140.40">
    <property type="entry name" value="Invertase/pectin methylesterase inhibitor family protein"/>
    <property type="match status" value="2"/>
</dbReference>
<evidence type="ECO:0000256" key="3">
    <source>
        <dbReference type="ARBA" id="ARBA00038471"/>
    </source>
</evidence>
<dbReference type="PANTHER" id="PTHR36710">
    <property type="entry name" value="PECTINESTERASE INHIBITOR-LIKE"/>
    <property type="match status" value="1"/>
</dbReference>
<keyword evidence="6" id="KW-1185">Reference proteome</keyword>
<dbReference type="EMBL" id="JACXVP010000003">
    <property type="protein sequence ID" value="KAG5618071.1"/>
    <property type="molecule type" value="Genomic_DNA"/>
</dbReference>
<evidence type="ECO:0000256" key="2">
    <source>
        <dbReference type="ARBA" id="ARBA00023157"/>
    </source>
</evidence>
<dbReference type="InterPro" id="IPR006501">
    <property type="entry name" value="Pectinesterase_inhib_dom"/>
</dbReference>
<dbReference type="GO" id="GO:0046910">
    <property type="term" value="F:pectinesterase inhibitor activity"/>
    <property type="evidence" value="ECO:0007669"/>
    <property type="project" value="InterPro"/>
</dbReference>
<keyword evidence="2" id="KW-1015">Disulfide bond</keyword>
<dbReference type="NCBIfam" id="TIGR01614">
    <property type="entry name" value="PME_inhib"/>
    <property type="match status" value="1"/>
</dbReference>
<comment type="caution">
    <text evidence="5">The sequence shown here is derived from an EMBL/GenBank/DDBJ whole genome shotgun (WGS) entry which is preliminary data.</text>
</comment>
<reference evidence="5 6" key="1">
    <citation type="submission" date="2020-09" db="EMBL/GenBank/DDBJ databases">
        <title>De no assembly of potato wild relative species, Solanum commersonii.</title>
        <authorList>
            <person name="Cho K."/>
        </authorList>
    </citation>
    <scope>NUCLEOTIDE SEQUENCE [LARGE SCALE GENOMIC DNA]</scope>
    <source>
        <strain evidence="5">LZ3.2</strain>
        <tissue evidence="5">Leaf</tissue>
    </source>
</reference>
<organism evidence="5 6">
    <name type="scientific">Solanum commersonii</name>
    <name type="common">Commerson's wild potato</name>
    <name type="synonym">Commerson's nightshade</name>
    <dbReference type="NCBI Taxonomy" id="4109"/>
    <lineage>
        <taxon>Eukaryota</taxon>
        <taxon>Viridiplantae</taxon>
        <taxon>Streptophyta</taxon>
        <taxon>Embryophyta</taxon>
        <taxon>Tracheophyta</taxon>
        <taxon>Spermatophyta</taxon>
        <taxon>Magnoliopsida</taxon>
        <taxon>eudicotyledons</taxon>
        <taxon>Gunneridae</taxon>
        <taxon>Pentapetalae</taxon>
        <taxon>asterids</taxon>
        <taxon>lamiids</taxon>
        <taxon>Solanales</taxon>
        <taxon>Solanaceae</taxon>
        <taxon>Solanoideae</taxon>
        <taxon>Solaneae</taxon>
        <taxon>Solanum</taxon>
    </lineage>
</organism>
<dbReference type="Pfam" id="PF04043">
    <property type="entry name" value="PMEI"/>
    <property type="match status" value="1"/>
</dbReference>
<comment type="similarity">
    <text evidence="3">Belongs to the PMEI family.</text>
</comment>
<gene>
    <name evidence="5" type="ORF">H5410_017895</name>
</gene>
<feature type="non-terminal residue" evidence="5">
    <location>
        <position position="1"/>
    </location>
</feature>
<proteinExistence type="inferred from homology"/>
<dbReference type="SMART" id="SM00856">
    <property type="entry name" value="PMEI"/>
    <property type="match status" value="1"/>
</dbReference>